<sequence length="148" mass="16857">VTDGVRKRSLYILGPTRTGKSTWARGLGRHNYWQNNVDWASYDEEAQFNVIDDIPFKFCPCWKQLIGCQKEYVVNPKYGKKKRVASKSIPSIILTNPDEDWMKDMTPAQLSYFEANTVIYKMTEGERFFSYAEGPATASLASLDDAPA</sequence>
<dbReference type="RefSeq" id="NP_040964.1">
    <property type="nucleotide sequence ID" value="NC_001478.1"/>
</dbReference>
<dbReference type="OrthoDB" id="15125at10239"/>
<dbReference type="GeneID" id="1489647"/>
<dbReference type="Proteomes" id="UP000201740">
    <property type="component" value="Segment"/>
</dbReference>
<feature type="non-terminal residue" evidence="1">
    <location>
        <position position="1"/>
    </location>
</feature>
<reference evidence="1" key="1">
    <citation type="journal article" date="1987" name="Virology">
        <title>The nucleotide sequence of a geminivirus from Digitaria sanguinalis.</title>
        <authorList>
            <person name="Donson J."/>
            <person name="Accotto G.P."/>
            <person name="Boulton M.I."/>
            <person name="Mullineaux P.M."/>
            <person name="Davies J.W."/>
        </authorList>
    </citation>
    <scope>NUCLEOTIDE SEQUENCE [LARGE SCALE GENOMIC DNA]</scope>
</reference>
<evidence type="ECO:0000313" key="1">
    <source>
        <dbReference type="EMBL" id="AAA42971.1"/>
    </source>
</evidence>
<evidence type="ECO:0000313" key="2">
    <source>
        <dbReference type="Proteomes" id="UP000201740"/>
    </source>
</evidence>
<keyword evidence="2" id="KW-1185">Reference proteome</keyword>
<evidence type="ECO:0008006" key="3">
    <source>
        <dbReference type="Google" id="ProtNLM"/>
    </source>
</evidence>
<protein>
    <recommendedName>
        <fullName evidence="3">Replication-associated protein</fullName>
    </recommendedName>
</protein>
<name>Q67567_9GEMI</name>
<organism evidence="1">
    <name type="scientific">Digitaria streak virus</name>
    <dbReference type="NCBI Taxonomy" id="10837"/>
    <lineage>
        <taxon>Viruses</taxon>
        <taxon>Monodnaviria</taxon>
        <taxon>Shotokuvirae</taxon>
        <taxon>Cressdnaviricota</taxon>
        <taxon>Repensiviricetes</taxon>
        <taxon>Geplafuvirales</taxon>
        <taxon>Geminiviridae</taxon>
        <taxon>Mastrevirus</taxon>
        <taxon>Mastrevirus digitariae</taxon>
    </lineage>
</organism>
<dbReference type="EMBL" id="M23022">
    <property type="protein sequence ID" value="AAA42971.1"/>
    <property type="molecule type" value="Genomic_DNA"/>
</dbReference>
<proteinExistence type="predicted"/>
<dbReference type="KEGG" id="vg:1489647"/>
<accession>Q67567</accession>